<accession>A0A822Y5M5</accession>
<gene>
    <name evidence="2" type="ORF">HUJ06_028791</name>
</gene>
<organism evidence="2 3">
    <name type="scientific">Nelumbo nucifera</name>
    <name type="common">Sacred lotus</name>
    <dbReference type="NCBI Taxonomy" id="4432"/>
    <lineage>
        <taxon>Eukaryota</taxon>
        <taxon>Viridiplantae</taxon>
        <taxon>Streptophyta</taxon>
        <taxon>Embryophyta</taxon>
        <taxon>Tracheophyta</taxon>
        <taxon>Spermatophyta</taxon>
        <taxon>Magnoliopsida</taxon>
        <taxon>Proteales</taxon>
        <taxon>Nelumbonaceae</taxon>
        <taxon>Nelumbo</taxon>
    </lineage>
</organism>
<proteinExistence type="predicted"/>
<sequence>MLTERDGFHDIVKHLGEAATQHHDTGGHGGDENGGDTVHHGAAVHGGDGGDGGS</sequence>
<dbReference type="AlphaFoldDB" id="A0A822Y5M5"/>
<evidence type="ECO:0000256" key="1">
    <source>
        <dbReference type="SAM" id="MobiDB-lite"/>
    </source>
</evidence>
<feature type="compositionally biased region" description="Gly residues" evidence="1">
    <location>
        <begin position="44"/>
        <end position="54"/>
    </location>
</feature>
<comment type="caution">
    <text evidence="2">The sequence shown here is derived from an EMBL/GenBank/DDBJ whole genome shotgun (WGS) entry which is preliminary data.</text>
</comment>
<feature type="region of interest" description="Disordered" evidence="1">
    <location>
        <begin position="17"/>
        <end position="54"/>
    </location>
</feature>
<protein>
    <submittedName>
        <fullName evidence="2">Uncharacterized protein</fullName>
    </submittedName>
</protein>
<name>A0A822Y5M5_NELNU</name>
<evidence type="ECO:0000313" key="2">
    <source>
        <dbReference type="EMBL" id="DAD27323.1"/>
    </source>
</evidence>
<dbReference type="EMBL" id="DUZY01000002">
    <property type="protein sequence ID" value="DAD27323.1"/>
    <property type="molecule type" value="Genomic_DNA"/>
</dbReference>
<keyword evidence="3" id="KW-1185">Reference proteome</keyword>
<dbReference type="Proteomes" id="UP000607653">
    <property type="component" value="Unassembled WGS sequence"/>
</dbReference>
<reference evidence="2 3" key="1">
    <citation type="journal article" date="2020" name="Mol. Biol. Evol.">
        <title>Distinct Expression and Methylation Patterns for Genes with Different Fates following a Single Whole-Genome Duplication in Flowering Plants.</title>
        <authorList>
            <person name="Shi T."/>
            <person name="Rahmani R.S."/>
            <person name="Gugger P.F."/>
            <person name="Wang M."/>
            <person name="Li H."/>
            <person name="Zhang Y."/>
            <person name="Li Z."/>
            <person name="Wang Q."/>
            <person name="Van de Peer Y."/>
            <person name="Marchal K."/>
            <person name="Chen J."/>
        </authorList>
    </citation>
    <scope>NUCLEOTIDE SEQUENCE [LARGE SCALE GENOMIC DNA]</scope>
    <source>
        <tissue evidence="2">Leaf</tissue>
    </source>
</reference>
<feature type="compositionally biased region" description="Basic and acidic residues" evidence="1">
    <location>
        <begin position="17"/>
        <end position="31"/>
    </location>
</feature>
<evidence type="ECO:0000313" key="3">
    <source>
        <dbReference type="Proteomes" id="UP000607653"/>
    </source>
</evidence>